<feature type="coiled-coil region" evidence="1">
    <location>
        <begin position="113"/>
        <end position="147"/>
    </location>
</feature>
<reference evidence="4" key="1">
    <citation type="submission" date="2023-07" db="EMBL/GenBank/DDBJ databases">
        <title>Verminephrobacter genomes.</title>
        <authorList>
            <person name="Lund M.B."/>
        </authorList>
    </citation>
    <scope>NUCLEOTIDE SEQUENCE [LARGE SCALE GENOMIC DNA]</scope>
    <source>
        <strain evidence="4">AtM5-05</strain>
    </source>
</reference>
<sequence>MGGALLAALGSACAQAQGASIYTCVDRNGNRLTADRLIADCLDREQRELGPSGIVRRQIGPSLSDQERAAQETQRRQEAEARTRALDERRREHGLIARYPNKAAHDVERAAAIQVLDNVTATAEEHIAELKQQRQALDAEMDSYRKNPDKAPVALRRKIAENAEGMTEQLRFVAGQEQEKRRVHQRFDAELVQLRRLWNAQPTAQGASSAEVAR</sequence>
<dbReference type="Proteomes" id="UP001208935">
    <property type="component" value="Unassembled WGS sequence"/>
</dbReference>
<proteinExistence type="predicted"/>
<comment type="caution">
    <text evidence="3">The sequence shown here is derived from an EMBL/GenBank/DDBJ whole genome shotgun (WGS) entry which is preliminary data.</text>
</comment>
<evidence type="ECO:0000313" key="4">
    <source>
        <dbReference type="Proteomes" id="UP001208935"/>
    </source>
</evidence>
<dbReference type="EMBL" id="QZCW01000002">
    <property type="protein sequence ID" value="MCW5321601.1"/>
    <property type="molecule type" value="Genomic_DNA"/>
</dbReference>
<organism evidence="3 4">
    <name type="scientific">Verminephrobacter aporrectodeae subsp. tuberculatae</name>
    <dbReference type="NCBI Taxonomy" id="1110392"/>
    <lineage>
        <taxon>Bacteria</taxon>
        <taxon>Pseudomonadati</taxon>
        <taxon>Pseudomonadota</taxon>
        <taxon>Betaproteobacteria</taxon>
        <taxon>Burkholderiales</taxon>
        <taxon>Comamonadaceae</taxon>
        <taxon>Verminephrobacter</taxon>
    </lineage>
</organism>
<name>A0ABT3KTF1_9BURK</name>
<feature type="region of interest" description="Disordered" evidence="2">
    <location>
        <begin position="61"/>
        <end position="87"/>
    </location>
</feature>
<accession>A0ABT3KTF1</accession>
<keyword evidence="4" id="KW-1185">Reference proteome</keyword>
<feature type="compositionally biased region" description="Basic and acidic residues" evidence="2">
    <location>
        <begin position="65"/>
        <end position="87"/>
    </location>
</feature>
<dbReference type="RefSeq" id="WP_265282219.1">
    <property type="nucleotide sequence ID" value="NZ_QZCW01000002.1"/>
</dbReference>
<evidence type="ECO:0000256" key="1">
    <source>
        <dbReference type="SAM" id="Coils"/>
    </source>
</evidence>
<evidence type="ECO:0000313" key="3">
    <source>
        <dbReference type="EMBL" id="MCW5321601.1"/>
    </source>
</evidence>
<gene>
    <name evidence="3" type="ORF">D5039_10690</name>
</gene>
<evidence type="ECO:0000256" key="2">
    <source>
        <dbReference type="SAM" id="MobiDB-lite"/>
    </source>
</evidence>
<protein>
    <submittedName>
        <fullName evidence="3">DUF4124 domain-containing protein</fullName>
    </submittedName>
</protein>
<keyword evidence="1" id="KW-0175">Coiled coil</keyword>